<evidence type="ECO:0000256" key="9">
    <source>
        <dbReference type="ARBA" id="ARBA00023152"/>
    </source>
</evidence>
<sequence>MIIKLFQSSHRLKAQQLLKKHCNSTTSCHFHQGEMGRKFVVGGNWKMNGTKSQINEILAFLKQGPLNESTEIIVGVPAIYLDHVKSNAPANVEVAAQNCYKVDKGAFTGEISPVMLKDIGVNWVILGHSERRQIFQESDELVAEKVSFALSNGLRVIACIGETLQEREAGKTEEVVFRQTQAIANKIKDWYDVVIAYEPVWAIGTGKTATPQQAQEVHQALRQWISQNISPDVANSIRIQYGGSVTGANAQELASQPDIDGFLVGGASLKPEFVNIVNARQ</sequence>
<dbReference type="AlphaFoldDB" id="A0ABD1E4R4"/>
<dbReference type="FunFam" id="3.20.20.70:FF:000025">
    <property type="entry name" value="Triosephosphate isomerase"/>
    <property type="match status" value="1"/>
</dbReference>
<proteinExistence type="inferred from homology"/>
<evidence type="ECO:0000313" key="12">
    <source>
        <dbReference type="EMBL" id="KAL1489657.1"/>
    </source>
</evidence>
<dbReference type="SUPFAM" id="SSF51351">
    <property type="entry name" value="Triosephosphate isomerase (TIM)"/>
    <property type="match status" value="1"/>
</dbReference>
<dbReference type="PROSITE" id="PS51440">
    <property type="entry name" value="TIM_2"/>
    <property type="match status" value="1"/>
</dbReference>
<evidence type="ECO:0000256" key="8">
    <source>
        <dbReference type="ARBA" id="ARBA00022432"/>
    </source>
</evidence>
<evidence type="ECO:0000256" key="4">
    <source>
        <dbReference type="ARBA" id="ARBA00007422"/>
    </source>
</evidence>
<comment type="pathway">
    <text evidence="3 11">Carbohydrate biosynthesis; gluconeogenesis.</text>
</comment>
<dbReference type="EMBL" id="JBDJPC010000011">
    <property type="protein sequence ID" value="KAL1489657.1"/>
    <property type="molecule type" value="Genomic_DNA"/>
</dbReference>
<protein>
    <recommendedName>
        <fullName evidence="7 11">Triosephosphate isomerase</fullName>
        <ecNumber evidence="6 11">5.3.1.1</ecNumber>
    </recommendedName>
</protein>
<dbReference type="InterPro" id="IPR035990">
    <property type="entry name" value="TIM_sf"/>
</dbReference>
<gene>
    <name evidence="12" type="ORF">ABEB36_013599</name>
</gene>
<dbReference type="GO" id="GO:0006094">
    <property type="term" value="P:gluconeogenesis"/>
    <property type="evidence" value="ECO:0007669"/>
    <property type="project" value="UniProtKB-KW"/>
</dbReference>
<organism evidence="12 13">
    <name type="scientific">Hypothenemus hampei</name>
    <name type="common">Coffee berry borer</name>
    <dbReference type="NCBI Taxonomy" id="57062"/>
    <lineage>
        <taxon>Eukaryota</taxon>
        <taxon>Metazoa</taxon>
        <taxon>Ecdysozoa</taxon>
        <taxon>Arthropoda</taxon>
        <taxon>Hexapoda</taxon>
        <taxon>Insecta</taxon>
        <taxon>Pterygota</taxon>
        <taxon>Neoptera</taxon>
        <taxon>Endopterygota</taxon>
        <taxon>Coleoptera</taxon>
        <taxon>Polyphaga</taxon>
        <taxon>Cucujiformia</taxon>
        <taxon>Curculionidae</taxon>
        <taxon>Scolytinae</taxon>
        <taxon>Hypothenemus</taxon>
    </lineage>
</organism>
<comment type="similarity">
    <text evidence="4 11">Belongs to the triosephosphate isomerase family.</text>
</comment>
<reference evidence="12 13" key="1">
    <citation type="submission" date="2024-05" db="EMBL/GenBank/DDBJ databases">
        <title>Genetic variation in Jamaican populations of the coffee berry borer (Hypothenemus hampei).</title>
        <authorList>
            <person name="Errbii M."/>
            <person name="Myrie A."/>
        </authorList>
    </citation>
    <scope>NUCLEOTIDE SEQUENCE [LARGE SCALE GENOMIC DNA]</scope>
    <source>
        <strain evidence="12">JA-Hopewell-2020-01-JO</strain>
        <tissue evidence="12">Whole body</tissue>
    </source>
</reference>
<dbReference type="EC" id="5.3.1.1" evidence="6 11"/>
<evidence type="ECO:0000256" key="3">
    <source>
        <dbReference type="ARBA" id="ARBA00004742"/>
    </source>
</evidence>
<comment type="caution">
    <text evidence="12">The sequence shown here is derived from an EMBL/GenBank/DDBJ whole genome shotgun (WGS) entry which is preliminary data.</text>
</comment>
<evidence type="ECO:0000256" key="7">
    <source>
        <dbReference type="ARBA" id="ARBA00019397"/>
    </source>
</evidence>
<keyword evidence="10 11" id="KW-0413">Isomerase</keyword>
<dbReference type="InterPro" id="IPR022896">
    <property type="entry name" value="TrioseP_Isoase_bac/euk"/>
</dbReference>
<keyword evidence="8 11" id="KW-0312">Gluconeogenesis</keyword>
<dbReference type="GO" id="GO:0004807">
    <property type="term" value="F:triose-phosphate isomerase activity"/>
    <property type="evidence" value="ECO:0007669"/>
    <property type="project" value="UniProtKB-EC"/>
</dbReference>
<keyword evidence="13" id="KW-1185">Reference proteome</keyword>
<dbReference type="CDD" id="cd00311">
    <property type="entry name" value="TIM"/>
    <property type="match status" value="1"/>
</dbReference>
<dbReference type="PROSITE" id="PS00171">
    <property type="entry name" value="TIM_1"/>
    <property type="match status" value="1"/>
</dbReference>
<dbReference type="PANTHER" id="PTHR21139:SF2">
    <property type="entry name" value="TRIOSEPHOSPHATE ISOMERASE"/>
    <property type="match status" value="1"/>
</dbReference>
<dbReference type="InterPro" id="IPR013785">
    <property type="entry name" value="Aldolase_TIM"/>
</dbReference>
<dbReference type="GO" id="GO:0006096">
    <property type="term" value="P:glycolytic process"/>
    <property type="evidence" value="ECO:0007669"/>
    <property type="project" value="UniProtKB-KW"/>
</dbReference>
<keyword evidence="9 11" id="KW-0324">Glycolysis</keyword>
<name>A0ABD1E4R4_HYPHA</name>
<evidence type="ECO:0000256" key="2">
    <source>
        <dbReference type="ARBA" id="ARBA00004680"/>
    </source>
</evidence>
<comment type="catalytic activity">
    <reaction evidence="1 11">
        <text>D-glyceraldehyde 3-phosphate = dihydroxyacetone phosphate</text>
        <dbReference type="Rhea" id="RHEA:18585"/>
        <dbReference type="ChEBI" id="CHEBI:57642"/>
        <dbReference type="ChEBI" id="CHEBI:59776"/>
        <dbReference type="EC" id="5.3.1.1"/>
    </reaction>
</comment>
<accession>A0ABD1E4R4</accession>
<dbReference type="Proteomes" id="UP001566132">
    <property type="component" value="Unassembled WGS sequence"/>
</dbReference>
<comment type="subunit">
    <text evidence="5">Homodimer.</text>
</comment>
<dbReference type="NCBIfam" id="TIGR00419">
    <property type="entry name" value="tim"/>
    <property type="match status" value="1"/>
</dbReference>
<dbReference type="Pfam" id="PF00121">
    <property type="entry name" value="TIM"/>
    <property type="match status" value="1"/>
</dbReference>
<evidence type="ECO:0000256" key="5">
    <source>
        <dbReference type="ARBA" id="ARBA00011738"/>
    </source>
</evidence>
<evidence type="ECO:0000256" key="10">
    <source>
        <dbReference type="ARBA" id="ARBA00023235"/>
    </source>
</evidence>
<comment type="pathway">
    <text evidence="2 11">Carbohydrate degradation; glycolysis; D-glyceraldehyde 3-phosphate from glycerone phosphate: step 1/1.</text>
</comment>
<dbReference type="Gene3D" id="3.20.20.70">
    <property type="entry name" value="Aldolase class I"/>
    <property type="match status" value="1"/>
</dbReference>
<evidence type="ECO:0000256" key="1">
    <source>
        <dbReference type="ARBA" id="ARBA00000474"/>
    </source>
</evidence>
<evidence type="ECO:0000313" key="13">
    <source>
        <dbReference type="Proteomes" id="UP001566132"/>
    </source>
</evidence>
<evidence type="ECO:0000256" key="11">
    <source>
        <dbReference type="RuleBase" id="RU363013"/>
    </source>
</evidence>
<dbReference type="InterPro" id="IPR020861">
    <property type="entry name" value="Triosephosphate_isomerase_AS"/>
</dbReference>
<dbReference type="PANTHER" id="PTHR21139">
    <property type="entry name" value="TRIOSEPHOSPHATE ISOMERASE"/>
    <property type="match status" value="1"/>
</dbReference>
<dbReference type="InterPro" id="IPR000652">
    <property type="entry name" value="Triosephosphate_isomerase"/>
</dbReference>
<dbReference type="HAMAP" id="MF_00147_B">
    <property type="entry name" value="TIM_B"/>
    <property type="match status" value="1"/>
</dbReference>
<evidence type="ECO:0000256" key="6">
    <source>
        <dbReference type="ARBA" id="ARBA00011940"/>
    </source>
</evidence>